<dbReference type="AlphaFoldDB" id="X8JDJ5"/>
<feature type="region of interest" description="Disordered" evidence="1">
    <location>
        <begin position="1"/>
        <end position="22"/>
    </location>
</feature>
<dbReference type="Pfam" id="PF20231">
    <property type="entry name" value="DUF6589"/>
    <property type="match status" value="1"/>
</dbReference>
<protein>
    <recommendedName>
        <fullName evidence="2">DUF6589 domain-containing protein</fullName>
    </recommendedName>
</protein>
<comment type="caution">
    <text evidence="3">The sequence shown here is derived from an EMBL/GenBank/DDBJ whole genome shotgun (WGS) entry which is preliminary data.</text>
</comment>
<reference evidence="4" key="1">
    <citation type="journal article" date="2014" name="Genome Announc.">
        <title>Draft genome sequence of the plant-pathogenic soil fungus Rhizoctonia solani anastomosis group 3 strain Rhs1AP.</title>
        <authorList>
            <person name="Cubeta M.A."/>
            <person name="Thomas E."/>
            <person name="Dean R.A."/>
            <person name="Jabaji S."/>
            <person name="Neate S.M."/>
            <person name="Tavantzis S."/>
            <person name="Toda T."/>
            <person name="Vilgalys R."/>
            <person name="Bharathan N."/>
            <person name="Fedorova-Abrams N."/>
            <person name="Pakala S.B."/>
            <person name="Pakala S.M."/>
            <person name="Zafar N."/>
            <person name="Joardar V."/>
            <person name="Losada L."/>
            <person name="Nierman W.C."/>
        </authorList>
    </citation>
    <scope>NUCLEOTIDE SEQUENCE [LARGE SCALE GENOMIC DNA]</scope>
    <source>
        <strain evidence="4">AG-3</strain>
    </source>
</reference>
<sequence length="996" mass="112032">MSKKRRIGDVEEEENDHSPNLAPYQFAFRVTMPNTPSSSTNYASLSSSNVFVAPSPQSSQTSARPAKKARKTTASAQQSETTVRSYNRRADKTAAIMKLLTEDRHYHLGDFLQDIFDPSKNEQLSNTAQSAVGFWLKGSSREGTRPAEIVDAIYRHPAGLDRDGSIVRRANFLDLTPPAKPPTFASTHPSETSLLPSRSGSESLKAEQVNSRQGLEELMVRGTLQLVDREANILTSSENGLKRSAGMSWDELENISRDEQEQQIRTSGPVIWAILSTIAFSRTRNSDPAQSSGIRDAALATIMAILMLLSFRNPLVNFFQAVLTLFLFSCNTGKLVYQALNRMGQIATDELATLAKRAYECAAGLREGSNYYFMLVFDNVNKFHLARKQTVGSKSRMKNGTAATAIRLEDVPLGAFDPRPYWEQIKSQARNALNIDTLLDDIDPICLENAGAGLVMRTLLLYIPSLPQRLRQEVEARFRSLDGYAIHRLRLRKSVTLSMGTSNINESTADGVSKILHDLVTTQMKMLASWFNKILILVGGDQLTIDRLRKVRYFRAIENNIYESRSWAIPLIQLWHMKVAYLRSIFKIHWFDKTSSNLFGLRQSMQAIGRNNSTEFYPCHYAVKTVFEGMVLTATYTLLQQNAGLDPEPTDSMLLELGKHFAVGSRYHDCSLSDFEQLARGVYRRYMTTEGFHKTLKCTGPGPLTSKDWVKATIFQKFNCYEQDSNYTANTSTGPERSSSGDDQLLGNMVLFMRDAFIYLEMASAIPEGDIGRVYEVTKLLRFFFWGSNATNYGNELLEMACGFLYEYPEKLRTAILNNWLVNPSGLAGHWQECDFFQEHCNKAIKTVFNTKNSEWDSQFLRNSVSVNITHLTQLRDTVLKFLGVGSVGSGRSRPNYSADINVLASHYLRENVFTFRPGRSQEVVATDMFHEGLNKLSGGALSQFLERTQWDIEDINPEFSQPLSEAADEEAPMNIPEQALVVEEGALLEEEIQLE</sequence>
<dbReference type="EMBL" id="JATN01000318">
    <property type="protein sequence ID" value="EUC62070.1"/>
    <property type="molecule type" value="Genomic_DNA"/>
</dbReference>
<feature type="region of interest" description="Disordered" evidence="1">
    <location>
        <begin position="177"/>
        <end position="210"/>
    </location>
</feature>
<evidence type="ECO:0000313" key="3">
    <source>
        <dbReference type="EMBL" id="EUC62070.1"/>
    </source>
</evidence>
<accession>X8JDJ5</accession>
<proteinExistence type="predicted"/>
<feature type="region of interest" description="Disordered" evidence="1">
    <location>
        <begin position="51"/>
        <end position="86"/>
    </location>
</feature>
<dbReference type="OrthoDB" id="3240429at2759"/>
<feature type="compositionally biased region" description="Polar residues" evidence="1">
    <location>
        <begin position="184"/>
        <end position="210"/>
    </location>
</feature>
<feature type="domain" description="DUF6589" evidence="2">
    <location>
        <begin position="429"/>
        <end position="889"/>
    </location>
</feature>
<gene>
    <name evidence="3" type="ORF">RSOL_412810</name>
</gene>
<evidence type="ECO:0000256" key="1">
    <source>
        <dbReference type="SAM" id="MobiDB-lite"/>
    </source>
</evidence>
<evidence type="ECO:0000313" key="4">
    <source>
        <dbReference type="Proteomes" id="UP000030108"/>
    </source>
</evidence>
<dbReference type="InterPro" id="IPR046496">
    <property type="entry name" value="DUF6589"/>
</dbReference>
<organism evidence="3 4">
    <name type="scientific">Rhizoctonia solani AG-3 Rhs1AP</name>
    <dbReference type="NCBI Taxonomy" id="1086054"/>
    <lineage>
        <taxon>Eukaryota</taxon>
        <taxon>Fungi</taxon>
        <taxon>Dikarya</taxon>
        <taxon>Basidiomycota</taxon>
        <taxon>Agaricomycotina</taxon>
        <taxon>Agaricomycetes</taxon>
        <taxon>Cantharellales</taxon>
        <taxon>Ceratobasidiaceae</taxon>
        <taxon>Rhizoctonia</taxon>
    </lineage>
</organism>
<dbReference type="Proteomes" id="UP000030108">
    <property type="component" value="Unassembled WGS sequence"/>
</dbReference>
<evidence type="ECO:0000259" key="2">
    <source>
        <dbReference type="Pfam" id="PF20231"/>
    </source>
</evidence>
<name>X8JDJ5_9AGAM</name>